<dbReference type="EMBL" id="CP009706">
    <property type="protein sequence ID" value="AIU72576.1"/>
    <property type="molecule type" value="Genomic_DNA"/>
</dbReference>
<dbReference type="PANTHER" id="PTHR32432:SF3">
    <property type="entry name" value="ETHANOLAMINE UTILIZATION PROTEIN EUTJ"/>
    <property type="match status" value="1"/>
</dbReference>
<dbReference type="Proteomes" id="UP000029986">
    <property type="component" value="Chromosome"/>
</dbReference>
<dbReference type="PANTHER" id="PTHR32432">
    <property type="entry name" value="CELL DIVISION PROTEIN FTSA-RELATED"/>
    <property type="match status" value="1"/>
</dbReference>
<dbReference type="KEGG" id="hav:AT03_09370"/>
<dbReference type="Pfam" id="PF14450">
    <property type="entry name" value="FtsA"/>
    <property type="match status" value="1"/>
</dbReference>
<dbReference type="InterPro" id="IPR043129">
    <property type="entry name" value="ATPase_NBD"/>
</dbReference>
<dbReference type="NCBIfam" id="TIGR02529">
    <property type="entry name" value="EutJ"/>
    <property type="match status" value="1"/>
</dbReference>
<dbReference type="SUPFAM" id="SSF53067">
    <property type="entry name" value="Actin-like ATPase domain"/>
    <property type="match status" value="2"/>
</dbReference>
<dbReference type="eggNOG" id="COG4820">
    <property type="taxonomic scope" value="Bacteria"/>
</dbReference>
<dbReference type="InterPro" id="IPR050696">
    <property type="entry name" value="FtsA/MreB"/>
</dbReference>
<reference evidence="1 2" key="1">
    <citation type="journal article" date="2014" name="Gut Pathog.">
        <title>Gene clusters of Hafnia alvei strain FB1 important in survival and pathogenesis: a draft genome perspective.</title>
        <authorList>
            <person name="Tan J.Y."/>
            <person name="Yin W.F."/>
            <person name="Chan K.G."/>
        </authorList>
    </citation>
    <scope>NUCLEOTIDE SEQUENCE [LARGE SCALE GENOMIC DNA]</scope>
    <source>
        <strain evidence="1 2">FB1</strain>
    </source>
</reference>
<accession>A0A097R1H3</accession>
<sequence>MTRTALEWLHPRLLRAAELQQGSAAPIETGQPLWLGIDLGTCDVVSMVVDADAVPVAVCLDWVDVVRDGVVWDFFGAVNIVRQHLNTLEAQFGRRFECAATSFPPGTDPRISINVLEAAGLTVTNVLDEPTAVADMMGLNRAAVVDIGGGTTGIAVVAQGKVVYSGDEATGGHHISLTVAGNQRISLEEAEQIKRQRGAEIWPAVRPVYEKMADIVEQHLQGHRVDELWLAGGSCMQPGVKALFEQRFPQHQIHLPPQSIFMTPLAIAACGISEGEGCHA</sequence>
<dbReference type="CDD" id="cd24047">
    <property type="entry name" value="ASKHA_NBD_EutJ"/>
    <property type="match status" value="1"/>
</dbReference>
<keyword evidence="2" id="KW-1185">Reference proteome</keyword>
<gene>
    <name evidence="1" type="ORF">AT03_09370</name>
</gene>
<name>A0A097R1H3_HAFAL</name>
<evidence type="ECO:0000313" key="1">
    <source>
        <dbReference type="EMBL" id="AIU72576.1"/>
    </source>
</evidence>
<dbReference type="OrthoDB" id="306538at2"/>
<organism evidence="1 2">
    <name type="scientific">Hafnia alvei FB1</name>
    <dbReference type="NCBI Taxonomy" id="1453496"/>
    <lineage>
        <taxon>Bacteria</taxon>
        <taxon>Pseudomonadati</taxon>
        <taxon>Pseudomonadota</taxon>
        <taxon>Gammaproteobacteria</taxon>
        <taxon>Enterobacterales</taxon>
        <taxon>Hafniaceae</taxon>
        <taxon>Hafnia</taxon>
    </lineage>
</organism>
<dbReference type="RefSeq" id="WP_025801774.1">
    <property type="nucleotide sequence ID" value="NZ_CP009706.1"/>
</dbReference>
<dbReference type="HOGENOM" id="CLU_088869_0_0_6"/>
<evidence type="ECO:0000313" key="2">
    <source>
        <dbReference type="Proteomes" id="UP000029986"/>
    </source>
</evidence>
<dbReference type="AlphaFoldDB" id="A0A097R1H3"/>
<protein>
    <submittedName>
        <fullName evidence="1">Ethanolamine utilization protein EutJ</fullName>
    </submittedName>
</protein>
<dbReference type="Gene3D" id="3.30.420.40">
    <property type="match status" value="2"/>
</dbReference>
<proteinExistence type="predicted"/>
<dbReference type="PATRIC" id="fig|1453496.5.peg.1876"/>
<dbReference type="NCBIfam" id="NF011660">
    <property type="entry name" value="PRK15080.1"/>
    <property type="match status" value="1"/>
</dbReference>
<dbReference type="InterPro" id="IPR013366">
    <property type="entry name" value="EutJ"/>
</dbReference>